<organism evidence="2 3">
    <name type="scientific">Aquibacillus koreensis</name>
    <dbReference type="NCBI Taxonomy" id="279446"/>
    <lineage>
        <taxon>Bacteria</taxon>
        <taxon>Bacillati</taxon>
        <taxon>Bacillota</taxon>
        <taxon>Bacilli</taxon>
        <taxon>Bacillales</taxon>
        <taxon>Bacillaceae</taxon>
        <taxon>Aquibacillus</taxon>
    </lineage>
</organism>
<keyword evidence="1" id="KW-0812">Transmembrane</keyword>
<feature type="transmembrane region" description="Helical" evidence="1">
    <location>
        <begin position="122"/>
        <end position="145"/>
    </location>
</feature>
<feature type="transmembrane region" description="Helical" evidence="1">
    <location>
        <begin position="24"/>
        <end position="45"/>
    </location>
</feature>
<keyword evidence="3" id="KW-1185">Reference proteome</keyword>
<dbReference type="Pfam" id="PF19700">
    <property type="entry name" value="DUF6198"/>
    <property type="match status" value="1"/>
</dbReference>
<keyword evidence="1" id="KW-1133">Transmembrane helix</keyword>
<comment type="caution">
    <text evidence="2">The sequence shown here is derived from an EMBL/GenBank/DDBJ whole genome shotgun (WGS) entry which is preliminary data.</text>
</comment>
<evidence type="ECO:0000256" key="1">
    <source>
        <dbReference type="SAM" id="Phobius"/>
    </source>
</evidence>
<protein>
    <submittedName>
        <fullName evidence="2">Membrane protein</fullName>
    </submittedName>
</protein>
<evidence type="ECO:0000313" key="3">
    <source>
        <dbReference type="Proteomes" id="UP001145072"/>
    </source>
</evidence>
<feature type="transmembrane region" description="Helical" evidence="1">
    <location>
        <begin position="94"/>
        <end position="116"/>
    </location>
</feature>
<dbReference type="AlphaFoldDB" id="A0A9X3WJQ0"/>
<dbReference type="PANTHER" id="PTHR40078">
    <property type="entry name" value="INTEGRAL MEMBRANE PROTEIN-RELATED"/>
    <property type="match status" value="1"/>
</dbReference>
<accession>A0A9X3WJQ0</accession>
<dbReference type="InterPro" id="IPR038750">
    <property type="entry name" value="YczE/YyaS-like"/>
</dbReference>
<gene>
    <name evidence="2" type="ORF">NC661_05740</name>
</gene>
<reference evidence="2" key="1">
    <citation type="submission" date="2022-06" db="EMBL/GenBank/DDBJ databases">
        <title>Aquibacillus sp. a new bacterium isolated from soil saline samples.</title>
        <authorList>
            <person name="Galisteo C."/>
            <person name="De La Haba R."/>
            <person name="Sanchez-Porro C."/>
            <person name="Ventosa A."/>
        </authorList>
    </citation>
    <scope>NUCLEOTIDE SEQUENCE</scope>
    <source>
        <strain evidence="2">JCM 12387</strain>
    </source>
</reference>
<dbReference type="PANTHER" id="PTHR40078:SF1">
    <property type="entry name" value="INTEGRAL MEMBRANE PROTEIN"/>
    <property type="match status" value="1"/>
</dbReference>
<sequence>MYIRHSNKKIIPNKINYFSVMVEIIKWINFIIGTFILALGAGMMIHANLGVSTWDVLHIGLADQLSLSVGTSVQIIGLLLILLKYLLDRRRLQIGTFINAILIGYFLDVILFLDFLPDFDGLLVNSIYLCFGITMMANGSGMYVGTGKGAGPRDGFTLALSERIGWSIRLVRSILEATILSIGWLLGGPVSVGTFASILLIGPILQKTLLLWRKVTKKLDDESVKRKVNKEKSFKAV</sequence>
<dbReference type="EMBL" id="JAMQJZ010000003">
    <property type="protein sequence ID" value="MDC3419868.1"/>
    <property type="molecule type" value="Genomic_DNA"/>
</dbReference>
<dbReference type="RefSeq" id="WP_259870683.1">
    <property type="nucleotide sequence ID" value="NZ_JAMQJZ010000003.1"/>
</dbReference>
<keyword evidence="1" id="KW-0472">Membrane</keyword>
<dbReference type="Proteomes" id="UP001145072">
    <property type="component" value="Unassembled WGS sequence"/>
</dbReference>
<proteinExistence type="predicted"/>
<evidence type="ECO:0000313" key="2">
    <source>
        <dbReference type="EMBL" id="MDC3419868.1"/>
    </source>
</evidence>
<name>A0A9X3WJQ0_9BACI</name>
<feature type="transmembrane region" description="Helical" evidence="1">
    <location>
        <begin position="65"/>
        <end position="87"/>
    </location>
</feature>